<evidence type="ECO:0000256" key="7">
    <source>
        <dbReference type="PROSITE-ProRule" id="PRU00333"/>
    </source>
</evidence>
<evidence type="ECO:0000313" key="10">
    <source>
        <dbReference type="Proteomes" id="UP000292052"/>
    </source>
</evidence>
<proteinExistence type="predicted"/>
<dbReference type="InterPro" id="IPR051486">
    <property type="entry name" value="Hcy_S-methyltransferase"/>
</dbReference>
<keyword evidence="3 6" id="KW-0479">Metal-binding</keyword>
<reference evidence="9 10" key="1">
    <citation type="submission" date="2017-03" db="EMBL/GenBank/DDBJ databases">
        <title>Genome of the blue death feigning beetle - Asbolus verrucosus.</title>
        <authorList>
            <person name="Rider S.D."/>
        </authorList>
    </citation>
    <scope>NUCLEOTIDE SEQUENCE [LARGE SCALE GENOMIC DNA]</scope>
    <source>
        <strain evidence="9">Butters</strain>
        <tissue evidence="9">Head and leg muscle</tissue>
    </source>
</reference>
<dbReference type="PANTHER" id="PTHR46015:SF1">
    <property type="entry name" value="HOMOCYSTEINE S-METHYLTRANSFERASE-LIKE ISOFORM 1"/>
    <property type="match status" value="1"/>
</dbReference>
<evidence type="ECO:0000256" key="3">
    <source>
        <dbReference type="ARBA" id="ARBA00022723"/>
    </source>
</evidence>
<feature type="binding site" evidence="6 7">
    <location>
        <position position="232"/>
    </location>
    <ligand>
        <name>Zn(2+)</name>
        <dbReference type="ChEBI" id="CHEBI:29105"/>
    </ligand>
</feature>
<dbReference type="STRING" id="1661398.A0A482V449"/>
<sequence length="314" mass="34863">MLNNQSKKILILDGSIGSQLSKYVSKPLDGDPLWSARSLANDPDAVIQVHMDYIKAGCDIIETNTYQASIPGFMKYLNCTKDESYELIKKAVLLAKIAIDKAQKEGILQGGKKPLIAGSVGPYGAYLHDGSEYHGYYTEKTPNEVLKEYHKFKISALVEAGVDLLAIETIPSKKEAEIIVELIKDYPNIKAWLSFSCQLDGTLTAHGDNFKDAAVSCYKLNPNQIIAVGVNCIAPHAVEALLREITGMPLIVYANSGEKYDPDLGWDNNCEKLEEYIPSWLNLGVKYIGGCCRVCDNYIKKIIDEVHKWEENHS</sequence>
<gene>
    <name evidence="9" type="ORF">BDFB_006146</name>
</gene>
<dbReference type="GO" id="GO:0008898">
    <property type="term" value="F:S-adenosylmethionine-homocysteine S-methyltransferase activity"/>
    <property type="evidence" value="ECO:0007669"/>
    <property type="project" value="TreeGrafter"/>
</dbReference>
<dbReference type="EMBL" id="QDEB01132950">
    <property type="protein sequence ID" value="RZB38884.1"/>
    <property type="molecule type" value="Genomic_DNA"/>
</dbReference>
<dbReference type="GO" id="GO:0009086">
    <property type="term" value="P:methionine biosynthetic process"/>
    <property type="evidence" value="ECO:0007669"/>
    <property type="project" value="InterPro"/>
</dbReference>
<evidence type="ECO:0000256" key="1">
    <source>
        <dbReference type="ARBA" id="ARBA00022603"/>
    </source>
</evidence>
<dbReference type="InterPro" id="IPR003726">
    <property type="entry name" value="HCY_dom"/>
</dbReference>
<protein>
    <submittedName>
        <fullName evidence="9">Homocysteine S-methyltransferase 1</fullName>
    </submittedName>
</protein>
<dbReference type="SUPFAM" id="SSF82282">
    <property type="entry name" value="Homocysteine S-methyltransferase"/>
    <property type="match status" value="1"/>
</dbReference>
<dbReference type="InterPro" id="IPR017226">
    <property type="entry name" value="BHMT-like"/>
</dbReference>
<comment type="cofactor">
    <cofactor evidence="6">
        <name>Zn(2+)</name>
        <dbReference type="ChEBI" id="CHEBI:29105"/>
    </cofactor>
    <text evidence="6">Binds 1 zinc ion per subunit.</text>
</comment>
<dbReference type="Pfam" id="PF02574">
    <property type="entry name" value="S-methyl_trans"/>
    <property type="match status" value="1"/>
</dbReference>
<dbReference type="UniPathway" id="UPA00051">
    <property type="reaction ID" value="UER00083"/>
</dbReference>
<dbReference type="AlphaFoldDB" id="A0A482V449"/>
<dbReference type="NCBIfam" id="NF007020">
    <property type="entry name" value="PRK09485.1"/>
    <property type="match status" value="1"/>
</dbReference>
<evidence type="ECO:0000256" key="4">
    <source>
        <dbReference type="ARBA" id="ARBA00022833"/>
    </source>
</evidence>
<dbReference type="PIRSF" id="PIRSF037505">
    <property type="entry name" value="Betaine_HMT"/>
    <property type="match status" value="1"/>
</dbReference>
<feature type="binding site" evidence="7">
    <location>
        <position position="291"/>
    </location>
    <ligand>
        <name>Zn(2+)</name>
        <dbReference type="ChEBI" id="CHEBI:29105"/>
    </ligand>
</feature>
<dbReference type="GO" id="GO:0032259">
    <property type="term" value="P:methylation"/>
    <property type="evidence" value="ECO:0007669"/>
    <property type="project" value="UniProtKB-KW"/>
</dbReference>
<dbReference type="PROSITE" id="PS50970">
    <property type="entry name" value="HCY"/>
    <property type="match status" value="1"/>
</dbReference>
<dbReference type="Proteomes" id="UP000292052">
    <property type="component" value="Unassembled WGS sequence"/>
</dbReference>
<dbReference type="PANTHER" id="PTHR46015">
    <property type="entry name" value="ZGC:172121"/>
    <property type="match status" value="1"/>
</dbReference>
<feature type="domain" description="Hcy-binding" evidence="8">
    <location>
        <begin position="1"/>
        <end position="306"/>
    </location>
</feature>
<dbReference type="GO" id="GO:0033528">
    <property type="term" value="P:S-methylmethionine cycle"/>
    <property type="evidence" value="ECO:0007669"/>
    <property type="project" value="TreeGrafter"/>
</dbReference>
<comment type="pathway">
    <text evidence="5">Amino-acid biosynthesis; L-methionine biosynthesis via de novo pathway.</text>
</comment>
<feature type="binding site" evidence="7">
    <location>
        <position position="292"/>
    </location>
    <ligand>
        <name>Zn(2+)</name>
        <dbReference type="ChEBI" id="CHEBI:29105"/>
    </ligand>
</feature>
<evidence type="ECO:0000313" key="9">
    <source>
        <dbReference type="EMBL" id="RZB38884.1"/>
    </source>
</evidence>
<comment type="caution">
    <text evidence="9">The sequence shown here is derived from an EMBL/GenBank/DDBJ whole genome shotgun (WGS) entry which is preliminary data.</text>
</comment>
<keyword evidence="2 7" id="KW-0808">Transferase</keyword>
<organism evidence="9 10">
    <name type="scientific">Asbolus verrucosus</name>
    <name type="common">Desert ironclad beetle</name>
    <dbReference type="NCBI Taxonomy" id="1661398"/>
    <lineage>
        <taxon>Eukaryota</taxon>
        <taxon>Metazoa</taxon>
        <taxon>Ecdysozoa</taxon>
        <taxon>Arthropoda</taxon>
        <taxon>Hexapoda</taxon>
        <taxon>Insecta</taxon>
        <taxon>Pterygota</taxon>
        <taxon>Neoptera</taxon>
        <taxon>Endopterygota</taxon>
        <taxon>Coleoptera</taxon>
        <taxon>Polyphaga</taxon>
        <taxon>Cucujiformia</taxon>
        <taxon>Tenebrionidae</taxon>
        <taxon>Pimeliinae</taxon>
        <taxon>Asbolus</taxon>
    </lineage>
</organism>
<name>A0A482V449_ASBVE</name>
<evidence type="ECO:0000259" key="8">
    <source>
        <dbReference type="PROSITE" id="PS50970"/>
    </source>
</evidence>
<evidence type="ECO:0000256" key="2">
    <source>
        <dbReference type="ARBA" id="ARBA00022679"/>
    </source>
</evidence>
<dbReference type="Gene3D" id="3.20.20.330">
    <property type="entry name" value="Homocysteine-binding-like domain"/>
    <property type="match status" value="1"/>
</dbReference>
<keyword evidence="1 7" id="KW-0489">Methyltransferase</keyword>
<dbReference type="InterPro" id="IPR036589">
    <property type="entry name" value="HCY_dom_sf"/>
</dbReference>
<dbReference type="OrthoDB" id="261426at2759"/>
<dbReference type="GO" id="GO:0008270">
    <property type="term" value="F:zinc ion binding"/>
    <property type="evidence" value="ECO:0007669"/>
    <property type="project" value="InterPro"/>
</dbReference>
<dbReference type="FunFam" id="3.20.20.330:FF:000002">
    <property type="entry name" value="Homocysteine S-methyltransferase"/>
    <property type="match status" value="1"/>
</dbReference>
<accession>A0A482V449</accession>
<evidence type="ECO:0000256" key="6">
    <source>
        <dbReference type="PIRSR" id="PIRSR037505-2"/>
    </source>
</evidence>
<keyword evidence="4 6" id="KW-0862">Zinc</keyword>
<evidence type="ECO:0000256" key="5">
    <source>
        <dbReference type="ARBA" id="ARBA00034478"/>
    </source>
</evidence>
<keyword evidence="10" id="KW-1185">Reference proteome</keyword>